<evidence type="ECO:0000256" key="1">
    <source>
        <dbReference type="SAM" id="Phobius"/>
    </source>
</evidence>
<sequence>MKLLNPYTKSKSYNKNLLKKKLGNFIVNNKFLNKNKVEINFKLFDDDVLLPSDIRVEINHILMSEIVFMEDFNRLKKGLHKLFKLNQNQGYYYFNPRNIDDFFERLFSNIRSRNIQNTFKMTIKDVQLRKFCKELTFSLASVSNSIVAINIHISPSDNFKTMISEAMKGDTDKGFIQMIPPRYIKDTLKPHSWQTVSFNKQEYKLSLIEDLILELKWEVSCYLSKYLPLYFFKNKVISPSIEVYNTHLISLPLQGNELLSKMESAGIFSSFLCESNERGDIHLVFNDDFQNNRDISIKMHLNEVYNENHTSTISNKIIPHIANPYLIQLLSIQTMTKLYEKRTLKHKKKYDKVSSINLPKLVKYRMLSRLKIEMEKNNFHFSRLDREINYEFYEYMIKRYEREVGKTTNILKSYKLSETLTNVPIDIFDQSNFMFKSIYDQVTNQIHFLDNIINFKRQSTMLILTVITIVISLLTLIFTLLTFISTFE</sequence>
<name>A0ABT7LAC4_9BACI</name>
<organism evidence="2 3">
    <name type="scientific">Aquibacillus rhizosphaerae</name>
    <dbReference type="NCBI Taxonomy" id="3051431"/>
    <lineage>
        <taxon>Bacteria</taxon>
        <taxon>Bacillati</taxon>
        <taxon>Bacillota</taxon>
        <taxon>Bacilli</taxon>
        <taxon>Bacillales</taxon>
        <taxon>Bacillaceae</taxon>
        <taxon>Aquibacillus</taxon>
    </lineage>
</organism>
<protein>
    <submittedName>
        <fullName evidence="2">Uncharacterized protein</fullName>
    </submittedName>
</protein>
<keyword evidence="1" id="KW-0812">Transmembrane</keyword>
<dbReference type="EMBL" id="JASTZU010000063">
    <property type="protein sequence ID" value="MDL4842818.1"/>
    <property type="molecule type" value="Genomic_DNA"/>
</dbReference>
<dbReference type="RefSeq" id="WP_285934112.1">
    <property type="nucleotide sequence ID" value="NZ_JASTZU010000063.1"/>
</dbReference>
<feature type="transmembrane region" description="Helical" evidence="1">
    <location>
        <begin position="461"/>
        <end position="484"/>
    </location>
</feature>
<keyword evidence="3" id="KW-1185">Reference proteome</keyword>
<accession>A0ABT7LAC4</accession>
<proteinExistence type="predicted"/>
<comment type="caution">
    <text evidence="2">The sequence shown here is derived from an EMBL/GenBank/DDBJ whole genome shotgun (WGS) entry which is preliminary data.</text>
</comment>
<evidence type="ECO:0000313" key="3">
    <source>
        <dbReference type="Proteomes" id="UP001235343"/>
    </source>
</evidence>
<evidence type="ECO:0000313" key="2">
    <source>
        <dbReference type="EMBL" id="MDL4842818.1"/>
    </source>
</evidence>
<reference evidence="2 3" key="1">
    <citation type="submission" date="2023-06" db="EMBL/GenBank/DDBJ databases">
        <title>Aquibacillus rhizosphaerae LR5S19.</title>
        <authorList>
            <person name="Sun J.-Q."/>
        </authorList>
    </citation>
    <scope>NUCLEOTIDE SEQUENCE [LARGE SCALE GENOMIC DNA]</scope>
    <source>
        <strain evidence="2 3">LR5S19</strain>
    </source>
</reference>
<dbReference type="Proteomes" id="UP001235343">
    <property type="component" value="Unassembled WGS sequence"/>
</dbReference>
<gene>
    <name evidence="2" type="ORF">QQS35_20495</name>
</gene>
<keyword evidence="1" id="KW-1133">Transmembrane helix</keyword>
<keyword evidence="1" id="KW-0472">Membrane</keyword>